<dbReference type="OrthoDB" id="204872at2157"/>
<keyword evidence="2" id="KW-1003">Cell membrane</keyword>
<evidence type="ECO:0000256" key="2">
    <source>
        <dbReference type="ARBA" id="ARBA00022475"/>
    </source>
</evidence>
<protein>
    <submittedName>
        <fullName evidence="8">YihY family inner membrane protein</fullName>
    </submittedName>
</protein>
<evidence type="ECO:0000256" key="5">
    <source>
        <dbReference type="ARBA" id="ARBA00023136"/>
    </source>
</evidence>
<keyword evidence="3 7" id="KW-0812">Transmembrane</keyword>
<dbReference type="NCBIfam" id="TIGR00765">
    <property type="entry name" value="yihY_not_rbn"/>
    <property type="match status" value="1"/>
</dbReference>
<keyword evidence="9" id="KW-1185">Reference proteome</keyword>
<comment type="subcellular location">
    <subcellularLocation>
        <location evidence="1">Cell membrane</location>
        <topology evidence="1">Multi-pass membrane protein</topology>
    </subcellularLocation>
</comment>
<dbReference type="Pfam" id="PF03631">
    <property type="entry name" value="Virul_fac_BrkB"/>
    <property type="match status" value="1"/>
</dbReference>
<gene>
    <name evidence="8" type="ORF">HZS54_02500</name>
</gene>
<feature type="transmembrane region" description="Helical" evidence="7">
    <location>
        <begin position="161"/>
        <end position="182"/>
    </location>
</feature>
<dbReference type="PANTHER" id="PTHR30213">
    <property type="entry name" value="INNER MEMBRANE PROTEIN YHJD"/>
    <property type="match status" value="1"/>
</dbReference>
<feature type="transmembrane region" description="Helical" evidence="7">
    <location>
        <begin position="31"/>
        <end position="50"/>
    </location>
</feature>
<proteinExistence type="predicted"/>
<dbReference type="InterPro" id="IPR017039">
    <property type="entry name" value="Virul_fac_BrkB"/>
</dbReference>
<feature type="transmembrane region" description="Helical" evidence="7">
    <location>
        <begin position="128"/>
        <end position="149"/>
    </location>
</feature>
<keyword evidence="4 7" id="KW-1133">Transmembrane helix</keyword>
<evidence type="ECO:0000256" key="4">
    <source>
        <dbReference type="ARBA" id="ARBA00022989"/>
    </source>
</evidence>
<sequence>MDRRVSRALTVGRAVVHELHTERVTFMAGSIAYHAFVSILPLLLLVLAAVSAAGRSDIEQGIIELTRAALTPGAADALVGELQSASTGASLIGIAVLVWGTLRIFRGLDTAFSDIYESSAENTLVDQFVDGAVVFVCVAAVIVVAATLNRAVQFDGPAGWLVGRLVQILALALALLPMYYVFPDEPEMLVREAVPGVAVAAVGLTVFETVFRFYVQFRGEASSGDVLAGLLVFLTWLYFSGLVVLVGVAVNAVLGNRSRDVDIRPVVGGQPRDSEGAAGRGPVDGAALRTTVRDLQRDLPNAERVTLTVDGETVDLPPPDSVEVDAEESRLPFVSDPVTLELRWSADDGE</sequence>
<dbReference type="GO" id="GO:0005886">
    <property type="term" value="C:plasma membrane"/>
    <property type="evidence" value="ECO:0007669"/>
    <property type="project" value="UniProtKB-SubCell"/>
</dbReference>
<dbReference type="PANTHER" id="PTHR30213:SF0">
    <property type="entry name" value="UPF0761 MEMBRANE PROTEIN YIHY"/>
    <property type="match status" value="1"/>
</dbReference>
<evidence type="ECO:0000313" key="9">
    <source>
        <dbReference type="Proteomes" id="UP000509346"/>
    </source>
</evidence>
<evidence type="ECO:0000256" key="7">
    <source>
        <dbReference type="SAM" id="Phobius"/>
    </source>
</evidence>
<evidence type="ECO:0000256" key="1">
    <source>
        <dbReference type="ARBA" id="ARBA00004651"/>
    </source>
</evidence>
<feature type="transmembrane region" description="Helical" evidence="7">
    <location>
        <begin position="194"/>
        <end position="215"/>
    </location>
</feature>
<dbReference type="RefSeq" id="WP_179920397.1">
    <property type="nucleotide sequence ID" value="NZ_CP058909.1"/>
</dbReference>
<name>A0A7D5T1P8_9EURY</name>
<feature type="transmembrane region" description="Helical" evidence="7">
    <location>
        <begin position="88"/>
        <end position="108"/>
    </location>
</feature>
<organism evidence="8 9">
    <name type="scientific">Halosimplex pelagicum</name>
    <dbReference type="NCBI Taxonomy" id="869886"/>
    <lineage>
        <taxon>Archaea</taxon>
        <taxon>Methanobacteriati</taxon>
        <taxon>Methanobacteriota</taxon>
        <taxon>Stenosarchaea group</taxon>
        <taxon>Halobacteria</taxon>
        <taxon>Halobacteriales</taxon>
        <taxon>Haloarculaceae</taxon>
        <taxon>Halosimplex</taxon>
    </lineage>
</organism>
<dbReference type="Proteomes" id="UP000509346">
    <property type="component" value="Chromosome"/>
</dbReference>
<dbReference type="AlphaFoldDB" id="A0A7D5T1P8"/>
<dbReference type="EMBL" id="CP058909">
    <property type="protein sequence ID" value="QLH80571.1"/>
    <property type="molecule type" value="Genomic_DNA"/>
</dbReference>
<evidence type="ECO:0000313" key="8">
    <source>
        <dbReference type="EMBL" id="QLH80571.1"/>
    </source>
</evidence>
<dbReference type="KEGG" id="hpel:HZS54_02500"/>
<accession>A0A7D5T1P8</accession>
<feature type="region of interest" description="Disordered" evidence="6">
    <location>
        <begin position="265"/>
        <end position="284"/>
    </location>
</feature>
<keyword evidence="5 7" id="KW-0472">Membrane</keyword>
<feature type="transmembrane region" description="Helical" evidence="7">
    <location>
        <begin position="227"/>
        <end position="254"/>
    </location>
</feature>
<dbReference type="GeneID" id="56081423"/>
<reference evidence="8 9" key="1">
    <citation type="submission" date="2020-07" db="EMBL/GenBank/DDBJ databases">
        <title>Halosimplex litoreum sp. nov. and Halosimplex rubrum sp. nov., isolated from different salt environments.</title>
        <authorList>
            <person name="Cui H."/>
        </authorList>
    </citation>
    <scope>NUCLEOTIDE SEQUENCE [LARGE SCALE GENOMIC DNA]</scope>
    <source>
        <strain evidence="8 9">R2</strain>
    </source>
</reference>
<evidence type="ECO:0000256" key="6">
    <source>
        <dbReference type="SAM" id="MobiDB-lite"/>
    </source>
</evidence>
<evidence type="ECO:0000256" key="3">
    <source>
        <dbReference type="ARBA" id="ARBA00022692"/>
    </source>
</evidence>